<dbReference type="Pfam" id="PF04073">
    <property type="entry name" value="tRNA_edit"/>
    <property type="match status" value="1"/>
</dbReference>
<dbReference type="EMBL" id="CP072135">
    <property type="protein sequence ID" value="QTH73087.1"/>
    <property type="molecule type" value="Genomic_DNA"/>
</dbReference>
<evidence type="ECO:0000256" key="2">
    <source>
        <dbReference type="ARBA" id="ARBA00022917"/>
    </source>
</evidence>
<dbReference type="PIRSF" id="PIRSF006181">
    <property type="entry name" value="EbsC_YbaK"/>
    <property type="match status" value="1"/>
</dbReference>
<gene>
    <name evidence="6" type="primary">ybaK</name>
    <name evidence="6" type="ORF">J5O05_19950</name>
</gene>
<evidence type="ECO:0000259" key="5">
    <source>
        <dbReference type="Pfam" id="PF04073"/>
    </source>
</evidence>
<dbReference type="InterPro" id="IPR036754">
    <property type="entry name" value="YbaK/aa-tRNA-synt-asso_dom_sf"/>
</dbReference>
<feature type="domain" description="YbaK/aminoacyl-tRNA synthetase-associated" evidence="5">
    <location>
        <begin position="30"/>
        <end position="139"/>
    </location>
</feature>
<evidence type="ECO:0000313" key="6">
    <source>
        <dbReference type="EMBL" id="QTH73087.1"/>
    </source>
</evidence>
<organism evidence="6 7">
    <name type="scientific">Pseudoalteromonas xiamenensis</name>
    <dbReference type="NCBI Taxonomy" id="882626"/>
    <lineage>
        <taxon>Bacteria</taxon>
        <taxon>Pseudomonadati</taxon>
        <taxon>Pseudomonadota</taxon>
        <taxon>Gammaproteobacteria</taxon>
        <taxon>Alteromonadales</taxon>
        <taxon>Pseudoalteromonadaceae</taxon>
        <taxon>Pseudoalteromonas</taxon>
    </lineage>
</organism>
<dbReference type="GO" id="GO:0006412">
    <property type="term" value="P:translation"/>
    <property type="evidence" value="ECO:0007669"/>
    <property type="project" value="UniProtKB-KW"/>
</dbReference>
<dbReference type="PANTHER" id="PTHR30411">
    <property type="entry name" value="CYTOPLASMIC PROTEIN"/>
    <property type="match status" value="1"/>
</dbReference>
<dbReference type="Gene3D" id="3.90.960.10">
    <property type="entry name" value="YbaK/aminoacyl-tRNA synthetase-associated domain"/>
    <property type="match status" value="1"/>
</dbReference>
<comment type="similarity">
    <text evidence="1 4">Belongs to the prolyl-tRNA editing family. YbaK/EbsC subfamily.</text>
</comment>
<dbReference type="InterPro" id="IPR004369">
    <property type="entry name" value="Prolyl-tRNA_editing_YbaK/EbsC"/>
</dbReference>
<evidence type="ECO:0000256" key="4">
    <source>
        <dbReference type="PIRNR" id="PIRNR006181"/>
    </source>
</evidence>
<dbReference type="GO" id="GO:0016829">
    <property type="term" value="F:lyase activity"/>
    <property type="evidence" value="ECO:0007669"/>
    <property type="project" value="UniProtKB-KW"/>
</dbReference>
<keyword evidence="3 4" id="KW-0456">Lyase</keyword>
<dbReference type="InterPro" id="IPR007214">
    <property type="entry name" value="YbaK/aa-tRNA-synth-assoc-dom"/>
</dbReference>
<keyword evidence="6" id="KW-0614">Plasmid</keyword>
<dbReference type="GO" id="GO:0002161">
    <property type="term" value="F:aminoacyl-tRNA deacylase activity"/>
    <property type="evidence" value="ECO:0007669"/>
    <property type="project" value="InterPro"/>
</dbReference>
<name>A0A975DKV8_9GAMM</name>
<dbReference type="CDD" id="cd00002">
    <property type="entry name" value="YbaK_deacylase"/>
    <property type="match status" value="1"/>
</dbReference>
<geneLocation type="plasmid" evidence="6 7">
    <name>unnamed5</name>
</geneLocation>
<protein>
    <recommendedName>
        <fullName evidence="4">Cys-tRNA(Pro)/Cys-tRNA(Cys) deacylase</fullName>
        <ecNumber evidence="4">4.2.-.-</ecNumber>
    </recommendedName>
</protein>
<evidence type="ECO:0000256" key="3">
    <source>
        <dbReference type="ARBA" id="ARBA00023239"/>
    </source>
</evidence>
<sequence length="152" mass="16541">MTPAINLLKKSKYDFTVVEFEHDKNNMNFAKEAAQKLGIAEAIVFKTLLVDVDGKLHVAVTPCTNQVDLKRFAQCAGGKKATMADPKIAERTTGYLVGGISPFAQKKRLPTLLHVTAATEEKIYVSAGKRGVEVVIAPSILVELCSAKYAEF</sequence>
<keyword evidence="7" id="KW-1185">Reference proteome</keyword>
<evidence type="ECO:0000256" key="1">
    <source>
        <dbReference type="ARBA" id="ARBA00009798"/>
    </source>
</evidence>
<dbReference type="NCBIfam" id="TIGR00011">
    <property type="entry name" value="YbaK_EbsC"/>
    <property type="match status" value="1"/>
</dbReference>
<dbReference type="KEGG" id="pxi:J5O05_19950"/>
<dbReference type="EC" id="4.2.-.-" evidence="4"/>
<dbReference type="Proteomes" id="UP000664904">
    <property type="component" value="Plasmid unnamed5"/>
</dbReference>
<keyword evidence="2 4" id="KW-0648">Protein biosynthesis</keyword>
<accession>A0A975DKV8</accession>
<dbReference type="SUPFAM" id="SSF55826">
    <property type="entry name" value="YbaK/ProRS associated domain"/>
    <property type="match status" value="1"/>
</dbReference>
<reference evidence="6" key="1">
    <citation type="submission" date="2021-03" db="EMBL/GenBank/DDBJ databases">
        <title>Complete Genome of Pseudoalteromonas xiamenensis STKMTI.2, a new potential marine bacterium producing anti-Vibrio compounds.</title>
        <authorList>
            <person name="Handayani D.P."/>
            <person name="Isnansetyo A."/>
            <person name="Istiqomah I."/>
            <person name="Jumina J."/>
        </authorList>
    </citation>
    <scope>NUCLEOTIDE SEQUENCE</scope>
    <source>
        <strain evidence="6">STKMTI.2</strain>
        <plasmid evidence="6">unnamed5</plasmid>
    </source>
</reference>
<proteinExistence type="inferred from homology"/>
<dbReference type="PANTHER" id="PTHR30411:SF0">
    <property type="entry name" value="CYS-TRNA(PRO)_CYS-TRNA(CYS) DEACYLASE YBAK"/>
    <property type="match status" value="1"/>
</dbReference>
<dbReference type="RefSeq" id="WP_208844706.1">
    <property type="nucleotide sequence ID" value="NZ_CP072135.1"/>
</dbReference>
<dbReference type="AlphaFoldDB" id="A0A975DKV8"/>
<evidence type="ECO:0000313" key="7">
    <source>
        <dbReference type="Proteomes" id="UP000664904"/>
    </source>
</evidence>